<evidence type="ECO:0000256" key="2">
    <source>
        <dbReference type="ARBA" id="ARBA00022722"/>
    </source>
</evidence>
<feature type="active site" description="For RuvC-like nuclease domain" evidence="12">
    <location>
        <position position="8"/>
    </location>
</feature>
<dbReference type="EMBL" id="BSNF01000008">
    <property type="protein sequence ID" value="GLQ07143.1"/>
    <property type="molecule type" value="Genomic_DNA"/>
</dbReference>
<comment type="similarity">
    <text evidence="12">Belongs to the CRISPR-associated Cas9 family.</text>
</comment>
<keyword evidence="4 12" id="KW-0255">Endonuclease</keyword>
<evidence type="ECO:0000256" key="1">
    <source>
        <dbReference type="ARBA" id="ARBA00001946"/>
    </source>
</evidence>
<dbReference type="Pfam" id="PF18470">
    <property type="entry name" value="Cas9_a"/>
    <property type="match status" value="1"/>
</dbReference>
<dbReference type="Pfam" id="PF18541">
    <property type="entry name" value="RuvC_III"/>
    <property type="match status" value="1"/>
</dbReference>
<dbReference type="Proteomes" id="UP001161409">
    <property type="component" value="Unassembled WGS sequence"/>
</dbReference>
<comment type="cofactor">
    <cofactor evidence="1">
        <name>Mg(2+)</name>
        <dbReference type="ChEBI" id="CHEBI:18420"/>
    </cofactor>
</comment>
<sequence>MNYKLALDLGSTSIGWVALELDRREPVSLLDMGVRIFDDGRDDKSKEPLAVGRRLARGMRRNRDRKKDRVLKLRDALTRHGLFPEDSLTQKALAGLDPYALRVKGLDSELAPVELGRALLHIAQRRGFKSNRKSDRGDNEAGPVKLAAAYLEQEMMTAGARTLGEYLDKQDVKRVRKTGKEYNLYPLRKMLEQEVELLLAEQQKYHGALLTDEVAEELKHIIFFQRELHKPKVGLCAFEYEAGEERAPHAFPSVQRFRIWQEVNNLDFERYNPDDPHMTQDQKNRIAENLLSGKNQTFKQIRKALDLEDSQRFNLESDARSELKGDQTAKILSNKKCFGPGWLKLSGDEQDEIVAFLLEEEDEGAVLEFLMDRYGLSAEGADNVSHARLPDGIGRLSLKAIGKILPHLRQGLTYDKACAEAGYHHSDRRTGEVPDRLPYYGEMLPHRVIPGDRTTANEGKPELFYGKVNNPTVHIVLNQVQKLVNACIERWGHPEQIAVELARDLKMPAEEHRKINARNRKENERIAKELAKLDVRNTYVNRMRFKIWEDLSSDPIERCCPFTGVVISETDIFSSRFEIEHLIPFSQCYDDGRANKVLALQSANRDKGNRTPFQAFGSSPTINGHSYDWNRIQARADRFHKSRRWRFRPDALEQLEEKGGIIARQLNDTRYLSRLASEYLQFACLSARVDTIPGQLTALMRRKWGLESEIWDGEIKNREDHRHHAIDAFVVGCTTRGMLQRIAGAARNLENNAALQEKRHKLVDDMPDPFPGFLDQVKDRFESMVISHKPDHGNAQKAIQSKNPYTIARLHEDTAYGYVGPSEAKGKSYYVVRKGVEGLTKRKDIEGIRDDVIRGRFLDAIEGFKDGSAEFSEALQAEARAREPVIHKVRVLVEKSDAVMIGITNGQEAAFKFYQGGSNAFTEIYSPTHGKDAGKWFAETIRQFDAHQPDFSRQWRRNDPTARLIMRLHNNDMVAYEQDGVRIIARVKKMTGGRVYLRSHQIAQELGDKLSWAASANELAKRQARKISVDIMGRVRDPGPKTS</sequence>
<evidence type="ECO:0000256" key="3">
    <source>
        <dbReference type="ARBA" id="ARBA00022723"/>
    </source>
</evidence>
<dbReference type="EC" id="3.1.-.-" evidence="12"/>
<evidence type="ECO:0000256" key="11">
    <source>
        <dbReference type="ARBA" id="ARBA00046380"/>
    </source>
</evidence>
<feature type="active site" description="Proton acceptor for HNH nuclease domain" evidence="12">
    <location>
        <position position="581"/>
    </location>
</feature>
<comment type="caution">
    <text evidence="14">The sequence shown here is derived from an EMBL/GenBank/DDBJ whole genome shotgun (WGS) entry which is preliminary data.</text>
</comment>
<dbReference type="InterPro" id="IPR028629">
    <property type="entry name" value="Cas9"/>
</dbReference>
<keyword evidence="10" id="KW-0464">Manganese</keyword>
<keyword evidence="15" id="KW-1185">Reference proteome</keyword>
<comment type="function">
    <text evidence="12">CRISPR (clustered regularly interspaced short palindromic repeat) is an adaptive immune system that provides protection against mobile genetic elements (viruses, transposable elements and conjugative plasmids). CRISPR clusters contain spacers, sequences complementary to antecedent mobile elements, and target invading nucleic acids. CRISPR clusters are transcribed and processed into CRISPR RNA (crRNA). In type II CRISPR systems correct processing of pre-crRNA requires a trans-encoded small RNA (tracrRNA), endogenous ribonuclease 3 (rnc) and this protein. The tracrRNA serves as a guide for ribonuclease 3-aided processing of pre-crRNA. Subsequently Cas9/crRNA/tracrRNA endonucleolytically cleaves linear or circular dsDNA target complementary to the spacer; Cas9 is inactive in the absence of the 2 guide RNAs (gRNA). Cas9 recognizes the protospacer adjacent motif (PAM) in the CRISPR repeat sequences to help distinguish self versus nonself, as targets within the bacterial CRISPR locus do not have PAMs. PAM recognition is also required for catalytic activity.</text>
</comment>
<keyword evidence="2 12" id="KW-0540">Nuclease</keyword>
<keyword evidence="3" id="KW-0479">Metal-binding</keyword>
<protein>
    <recommendedName>
        <fullName evidence="12">CRISPR-associated endonuclease Cas9</fullName>
        <ecNumber evidence="12">3.1.-.-</ecNumber>
    </recommendedName>
</protein>
<comment type="caution">
    <text evidence="12">Lacks conserved residue(s) required for the propagation of feature annotation.</text>
</comment>
<dbReference type="InterPro" id="IPR036397">
    <property type="entry name" value="RNaseH_sf"/>
</dbReference>
<feature type="domain" description="HNH Cas9-type" evidence="13">
    <location>
        <begin position="505"/>
        <end position="666"/>
    </location>
</feature>
<evidence type="ECO:0000313" key="14">
    <source>
        <dbReference type="EMBL" id="GLQ07143.1"/>
    </source>
</evidence>
<dbReference type="InterPro" id="IPR033114">
    <property type="entry name" value="HNH_CAS9"/>
</dbReference>
<dbReference type="Pfam" id="PF13395">
    <property type="entry name" value="HNH_4"/>
    <property type="match status" value="1"/>
</dbReference>
<gene>
    <name evidence="12" type="primary">cas9</name>
    <name evidence="14" type="ORF">GCM10007924_23640</name>
</gene>
<keyword evidence="9 12" id="KW-0238">DNA-binding</keyword>
<evidence type="ECO:0000259" key="13">
    <source>
        <dbReference type="PROSITE" id="PS51749"/>
    </source>
</evidence>
<evidence type="ECO:0000256" key="4">
    <source>
        <dbReference type="ARBA" id="ARBA00022759"/>
    </source>
</evidence>
<keyword evidence="8 12" id="KW-0051">Antiviral defense</keyword>
<reference evidence="14" key="1">
    <citation type="journal article" date="2014" name="Int. J. Syst. Evol. Microbiol.">
        <title>Complete genome of a new Firmicutes species belonging to the dominant human colonic microbiota ('Ruminococcus bicirculans') reveals two chromosomes and a selective capacity to utilize plant glucans.</title>
        <authorList>
            <consortium name="NISC Comparative Sequencing Program"/>
            <person name="Wegmann U."/>
            <person name="Louis P."/>
            <person name="Goesmann A."/>
            <person name="Henrissat B."/>
            <person name="Duncan S.H."/>
            <person name="Flint H.J."/>
        </authorList>
    </citation>
    <scope>NUCLEOTIDE SEQUENCE</scope>
    <source>
        <strain evidence="14">NBRC 103408</strain>
    </source>
</reference>
<dbReference type="InterPro" id="IPR040619">
    <property type="entry name" value="Cas9_alpha-helical_lobe"/>
</dbReference>
<evidence type="ECO:0000256" key="10">
    <source>
        <dbReference type="ARBA" id="ARBA00023211"/>
    </source>
</evidence>
<reference evidence="14" key="2">
    <citation type="submission" date="2023-01" db="EMBL/GenBank/DDBJ databases">
        <title>Draft genome sequence of Sneathiella chinensis strain NBRC 103408.</title>
        <authorList>
            <person name="Sun Q."/>
            <person name="Mori K."/>
        </authorList>
    </citation>
    <scope>NUCLEOTIDE SEQUENCE</scope>
    <source>
        <strain evidence="14">NBRC 103408</strain>
    </source>
</reference>
<keyword evidence="6" id="KW-0460">Magnesium</keyword>
<name>A0ABQ5U7F7_9PROT</name>
<dbReference type="HAMAP" id="MF_01480">
    <property type="entry name" value="Cas9"/>
    <property type="match status" value="1"/>
</dbReference>
<evidence type="ECO:0000256" key="8">
    <source>
        <dbReference type="ARBA" id="ARBA00023118"/>
    </source>
</evidence>
<evidence type="ECO:0000256" key="6">
    <source>
        <dbReference type="ARBA" id="ARBA00022842"/>
    </source>
</evidence>
<keyword evidence="7 12" id="KW-0694">RNA-binding</keyword>
<keyword evidence="5 12" id="KW-0378">Hydrolase</keyword>
<dbReference type="InterPro" id="IPR003615">
    <property type="entry name" value="HNH_nuc"/>
</dbReference>
<organism evidence="14 15">
    <name type="scientific">Sneathiella chinensis</name>
    <dbReference type="NCBI Taxonomy" id="349750"/>
    <lineage>
        <taxon>Bacteria</taxon>
        <taxon>Pseudomonadati</taxon>
        <taxon>Pseudomonadota</taxon>
        <taxon>Alphaproteobacteria</taxon>
        <taxon>Sneathiellales</taxon>
        <taxon>Sneathiellaceae</taxon>
        <taxon>Sneathiella</taxon>
    </lineage>
</organism>
<evidence type="ECO:0000256" key="9">
    <source>
        <dbReference type="ARBA" id="ARBA00023125"/>
    </source>
</evidence>
<accession>A0ABQ5U7F7</accession>
<dbReference type="InterPro" id="IPR041383">
    <property type="entry name" value="RuvC_III"/>
</dbReference>
<evidence type="ECO:0000256" key="5">
    <source>
        <dbReference type="ARBA" id="ARBA00022801"/>
    </source>
</evidence>
<dbReference type="NCBIfam" id="TIGR01865">
    <property type="entry name" value="cas_Csn1"/>
    <property type="match status" value="1"/>
</dbReference>
<evidence type="ECO:0000256" key="7">
    <source>
        <dbReference type="ARBA" id="ARBA00022884"/>
    </source>
</evidence>
<proteinExistence type="inferred from homology"/>
<comment type="subunit">
    <text evidence="11 12">Monomer. Binds crRNA and tracrRNA.</text>
</comment>
<dbReference type="PROSITE" id="PS51749">
    <property type="entry name" value="HNH_CAS9"/>
    <property type="match status" value="1"/>
</dbReference>
<comment type="domain">
    <text evidence="12">Has 2 endonuclease domains. The discontinuous RuvC-like domain cleaves the target DNA noncomplementary to crRNA while the HNH nuclease domain cleaves the target DNA complementary to crRNA.</text>
</comment>
<evidence type="ECO:0000256" key="12">
    <source>
        <dbReference type="HAMAP-Rule" id="MF_01480"/>
    </source>
</evidence>
<dbReference type="Gene3D" id="3.30.420.10">
    <property type="entry name" value="Ribonuclease H-like superfamily/Ribonuclease H"/>
    <property type="match status" value="3"/>
</dbReference>
<evidence type="ECO:0000313" key="15">
    <source>
        <dbReference type="Proteomes" id="UP001161409"/>
    </source>
</evidence>
<dbReference type="RefSeq" id="WP_169561210.1">
    <property type="nucleotide sequence ID" value="NZ_BSNF01000008.1"/>
</dbReference>